<keyword evidence="4" id="KW-0547">Nucleotide-binding</keyword>
<keyword evidence="5 7" id="KW-0067">ATP-binding</keyword>
<gene>
    <name evidence="7" type="ORF">CLW00_10885</name>
</gene>
<evidence type="ECO:0000313" key="7">
    <source>
        <dbReference type="EMBL" id="PRY86598.1"/>
    </source>
</evidence>
<reference evidence="7 8" key="1">
    <citation type="submission" date="2018-03" db="EMBL/GenBank/DDBJ databases">
        <title>Genomic Encyclopedia of Archaeal and Bacterial Type Strains, Phase II (KMG-II): from individual species to whole genera.</title>
        <authorList>
            <person name="Goeker M."/>
        </authorList>
    </citation>
    <scope>NUCLEOTIDE SEQUENCE [LARGE SCALE GENOMIC DNA]</scope>
    <source>
        <strain evidence="7 8">DSM 27929</strain>
    </source>
</reference>
<dbReference type="PANTHER" id="PTHR42711">
    <property type="entry name" value="ABC TRANSPORTER ATP-BINDING PROTEIN"/>
    <property type="match status" value="1"/>
</dbReference>
<dbReference type="InterPro" id="IPR017871">
    <property type="entry name" value="ABC_transporter-like_CS"/>
</dbReference>
<dbReference type="Pfam" id="PF00005">
    <property type="entry name" value="ABC_tran"/>
    <property type="match status" value="1"/>
</dbReference>
<dbReference type="PROSITE" id="PS00211">
    <property type="entry name" value="ABC_TRANSPORTER_1"/>
    <property type="match status" value="1"/>
</dbReference>
<dbReference type="SMART" id="SM00382">
    <property type="entry name" value="AAA"/>
    <property type="match status" value="1"/>
</dbReference>
<dbReference type="RefSeq" id="WP_106134333.1">
    <property type="nucleotide sequence ID" value="NZ_PVTR01000008.1"/>
</dbReference>
<evidence type="ECO:0000256" key="4">
    <source>
        <dbReference type="ARBA" id="ARBA00022741"/>
    </source>
</evidence>
<name>A0A2T0WIR2_9BACT</name>
<dbReference type="GO" id="GO:0005524">
    <property type="term" value="F:ATP binding"/>
    <property type="evidence" value="ECO:0007669"/>
    <property type="project" value="UniProtKB-KW"/>
</dbReference>
<dbReference type="InterPro" id="IPR027417">
    <property type="entry name" value="P-loop_NTPase"/>
</dbReference>
<accession>A0A2T0WIR2</accession>
<dbReference type="InterPro" id="IPR050763">
    <property type="entry name" value="ABC_transporter_ATP-binding"/>
</dbReference>
<comment type="caution">
    <text evidence="7">The sequence shown here is derived from an EMBL/GenBank/DDBJ whole genome shotgun (WGS) entry which is preliminary data.</text>
</comment>
<dbReference type="InterPro" id="IPR003593">
    <property type="entry name" value="AAA+_ATPase"/>
</dbReference>
<evidence type="ECO:0000256" key="2">
    <source>
        <dbReference type="ARBA" id="ARBA00022448"/>
    </source>
</evidence>
<dbReference type="OrthoDB" id="977540at2"/>
<keyword evidence="3" id="KW-0536">Nodulation</keyword>
<comment type="similarity">
    <text evidence="1">Belongs to the ABC transporter superfamily.</text>
</comment>
<dbReference type="AlphaFoldDB" id="A0A2T0WIR2"/>
<dbReference type="EMBL" id="PVTR01000008">
    <property type="protein sequence ID" value="PRY86598.1"/>
    <property type="molecule type" value="Genomic_DNA"/>
</dbReference>
<organism evidence="7 8">
    <name type="scientific">Mongoliibacter ruber</name>
    <dbReference type="NCBI Taxonomy" id="1750599"/>
    <lineage>
        <taxon>Bacteria</taxon>
        <taxon>Pseudomonadati</taxon>
        <taxon>Bacteroidota</taxon>
        <taxon>Cytophagia</taxon>
        <taxon>Cytophagales</taxon>
        <taxon>Cyclobacteriaceae</taxon>
        <taxon>Mongoliibacter</taxon>
    </lineage>
</organism>
<dbReference type="Proteomes" id="UP000238157">
    <property type="component" value="Unassembled WGS sequence"/>
</dbReference>
<keyword evidence="8" id="KW-1185">Reference proteome</keyword>
<feature type="domain" description="ABC transporter" evidence="6">
    <location>
        <begin position="4"/>
        <end position="231"/>
    </location>
</feature>
<dbReference type="Gene3D" id="3.40.50.300">
    <property type="entry name" value="P-loop containing nucleotide triphosphate hydrolases"/>
    <property type="match status" value="1"/>
</dbReference>
<dbReference type="GO" id="GO:0016887">
    <property type="term" value="F:ATP hydrolysis activity"/>
    <property type="evidence" value="ECO:0007669"/>
    <property type="project" value="InterPro"/>
</dbReference>
<sequence>MEILSIQNLNKSYGPSKALTDIDLSIPEGVIYGLLGPNGAGKTTLIRIINQIIDADSGSIFFKGEQLNPKHIAQIGYLPEERGLYKKMKVWDQLIYFARLKGLSASEAKEKVHFWLDKLDIKNWKDKRIDDLSKGMAQKVQFISTIIHEPRLLILDEPFSGFDPVNADLIKNEILELKQKGITLILSTHRMESVELLCDYVAMINQSKKILDGKLTAIKQQFRPNEYEVQLRCEDNRLPEQWQATWDNQIATFTIKLNGGTANESLAHLMQFGEVIGFSERMPSMEELFIQQVNASSNG</sequence>
<proteinExistence type="inferred from homology"/>
<evidence type="ECO:0000313" key="8">
    <source>
        <dbReference type="Proteomes" id="UP000238157"/>
    </source>
</evidence>
<protein>
    <submittedName>
        <fullName evidence="7">ABC-2 type transport system ATP-binding protein</fullName>
    </submittedName>
</protein>
<dbReference type="InterPro" id="IPR003439">
    <property type="entry name" value="ABC_transporter-like_ATP-bd"/>
</dbReference>
<dbReference type="Pfam" id="PF13732">
    <property type="entry name" value="DrrA1-3_C"/>
    <property type="match status" value="1"/>
</dbReference>
<dbReference type="PANTHER" id="PTHR42711:SF5">
    <property type="entry name" value="ABC TRANSPORTER ATP-BINDING PROTEIN NATA"/>
    <property type="match status" value="1"/>
</dbReference>
<dbReference type="InterPro" id="IPR025302">
    <property type="entry name" value="DrrA1/2-like_C"/>
</dbReference>
<keyword evidence="2" id="KW-0813">Transport</keyword>
<evidence type="ECO:0000256" key="1">
    <source>
        <dbReference type="ARBA" id="ARBA00005417"/>
    </source>
</evidence>
<evidence type="ECO:0000259" key="6">
    <source>
        <dbReference type="PROSITE" id="PS50893"/>
    </source>
</evidence>
<evidence type="ECO:0000256" key="5">
    <source>
        <dbReference type="ARBA" id="ARBA00022840"/>
    </source>
</evidence>
<dbReference type="PROSITE" id="PS50893">
    <property type="entry name" value="ABC_TRANSPORTER_2"/>
    <property type="match status" value="1"/>
</dbReference>
<evidence type="ECO:0000256" key="3">
    <source>
        <dbReference type="ARBA" id="ARBA00022458"/>
    </source>
</evidence>
<dbReference type="SUPFAM" id="SSF52540">
    <property type="entry name" value="P-loop containing nucleoside triphosphate hydrolases"/>
    <property type="match status" value="1"/>
</dbReference>